<dbReference type="SUPFAM" id="SSF51126">
    <property type="entry name" value="Pectin lyase-like"/>
    <property type="match status" value="1"/>
</dbReference>
<gene>
    <name evidence="1" type="ORF">E7Z79_08305</name>
</gene>
<dbReference type="EMBL" id="SUTK01000058">
    <property type="protein sequence ID" value="MBE6502424.1"/>
    <property type="molecule type" value="Genomic_DNA"/>
</dbReference>
<evidence type="ECO:0008006" key="3">
    <source>
        <dbReference type="Google" id="ProtNLM"/>
    </source>
</evidence>
<proteinExistence type="predicted"/>
<feature type="non-terminal residue" evidence="1">
    <location>
        <position position="1"/>
    </location>
</feature>
<dbReference type="Gene3D" id="2.60.40.10">
    <property type="entry name" value="Immunoglobulins"/>
    <property type="match status" value="3"/>
</dbReference>
<protein>
    <recommendedName>
        <fullName evidence="3">Big-1 domain-containing protein</fullName>
    </recommendedName>
</protein>
<accession>A0A8T3VGN2</accession>
<comment type="caution">
    <text evidence="1">The sequence shown here is derived from an EMBL/GenBank/DDBJ whole genome shotgun (WGS) entry which is preliminary data.</text>
</comment>
<dbReference type="PANTHER" id="PTHR11319:SF35">
    <property type="entry name" value="OUTER MEMBRANE PROTEIN PMPC-RELATED"/>
    <property type="match status" value="1"/>
</dbReference>
<evidence type="ECO:0000313" key="2">
    <source>
        <dbReference type="Proteomes" id="UP000783037"/>
    </source>
</evidence>
<dbReference type="AlphaFoldDB" id="A0A8T3VGN2"/>
<evidence type="ECO:0000313" key="1">
    <source>
        <dbReference type="EMBL" id="MBE6502424.1"/>
    </source>
</evidence>
<dbReference type="InterPro" id="IPR011050">
    <property type="entry name" value="Pectin_lyase_fold/virulence"/>
</dbReference>
<dbReference type="SUPFAM" id="SSF49373">
    <property type="entry name" value="Invasin/intimin cell-adhesion fragments"/>
    <property type="match status" value="1"/>
</dbReference>
<organism evidence="1 2">
    <name type="scientific">Methanobrevibacter thaueri</name>
    <dbReference type="NCBI Taxonomy" id="190975"/>
    <lineage>
        <taxon>Archaea</taxon>
        <taxon>Methanobacteriati</taxon>
        <taxon>Methanobacteriota</taxon>
        <taxon>Methanomada group</taxon>
        <taxon>Methanobacteria</taxon>
        <taxon>Methanobacteriales</taxon>
        <taxon>Methanobacteriaceae</taxon>
        <taxon>Methanobrevibacter</taxon>
    </lineage>
</organism>
<sequence length="655" mass="69279">GGAILNQKTVTVLNCNFTGNYAGFGGAINSQAGKALIYNSNSIANNATTYGGAIMTSSSMLIENSYFIANNATDGGAIHISDSDIEIEKSHFIENNAVAGGAISASDMTKALINNSDFSQNTASRFGGAIVVNGEYGDSEITVENSIFAQNTDTEGTGDIALQNENSKATLINVTPSNLVPKYIVEMDVAEVSDVNYTQNVVITASNIKKSGQLLNNGNVIFSINGGNYSVPVKNGVATFNRTLDAGSYNVVVTYVGNATDANPTKTIEFDVLKLPAVLEVISVTNCTYGDSIQIKANVTSQGLPVNEGKIIIIVNGKEYSADVINGNATIDAPKIDAGTYSVNLTYEGNYFTDNASVQFEVSKCPATIEVVNVANCTYGNSIQIKVNVTGASSPINDANVSAVVNGNVYSAEVINGTATIEIPDLGIGTYGANVTFGGNYLADNVSAKFEVSIATAAITAKDIAYVINYGGKYSAVIKDTNGKAVVGEKVTFTLNGKSIGSAVTDKNGVASIQLTPAILKAAKVGKKNLVIKLVSSNYKPLSKTVKVTINKEKTKILKAKKTYKFKRSKKAKNIKVTLKNSKNKVMKKVKVTIKLSGKKIKGKKTVTAKTNKKGVVTFKLGKKLTKKTKVKYTITFKGNAYYNKVVKKGKIIVK</sequence>
<name>A0A8T3VGN2_9EURY</name>
<dbReference type="PANTHER" id="PTHR11319">
    <property type="entry name" value="G PROTEIN-COUPLED RECEPTOR-RELATED"/>
    <property type="match status" value="1"/>
</dbReference>
<dbReference type="RefSeq" id="WP_303739514.1">
    <property type="nucleotide sequence ID" value="NZ_SUTK01000058.1"/>
</dbReference>
<dbReference type="InterPro" id="IPR008964">
    <property type="entry name" value="Invasin/intimin_cell_adhesion"/>
</dbReference>
<dbReference type="InterPro" id="IPR013783">
    <property type="entry name" value="Ig-like_fold"/>
</dbReference>
<reference evidence="1" key="1">
    <citation type="submission" date="2019-04" db="EMBL/GenBank/DDBJ databases">
        <title>Evolution of Biomass-Degrading Anaerobic Consortia Revealed by Metagenomics.</title>
        <authorList>
            <person name="Peng X."/>
        </authorList>
    </citation>
    <scope>NUCLEOTIDE SEQUENCE</scope>
    <source>
        <strain evidence="1">SIG18</strain>
    </source>
</reference>
<dbReference type="Proteomes" id="UP000783037">
    <property type="component" value="Unassembled WGS sequence"/>
</dbReference>